<dbReference type="SUPFAM" id="SSF47874">
    <property type="entry name" value="Annexin"/>
    <property type="match status" value="1"/>
</dbReference>
<reference evidence="6" key="1">
    <citation type="journal article" date="2015" name="Nat. Genet.">
        <title>The genome and transcriptome of the zoonotic hookworm Ancylostoma ceylanicum identify infection-specific gene families.</title>
        <authorList>
            <person name="Schwarz E.M."/>
            <person name="Hu Y."/>
            <person name="Antoshechkin I."/>
            <person name="Miller M.M."/>
            <person name="Sternberg P.W."/>
            <person name="Aroian R.V."/>
        </authorList>
    </citation>
    <scope>NUCLEOTIDE SEQUENCE</scope>
    <source>
        <strain evidence="6">HY135</strain>
    </source>
</reference>
<sequence>MMHWEVTRAQGSLYLESSRMTEEVYPSYQEARFGGNAITYGASDVNMQATIHPSASFDEQRAAESLERAMRGYGTDKQRVVDVLVRCNNAQRQMIRTPYKVRYGKDLEHELKRELSGDLEDVIVALMQTPTKRDVMDLHKAVKGLGTDERVLIEILASRTNEEIQAIRNTYYTTFDRSLEEAVSSDTSGDFRRLLLILIQGNRDESGIGEYHKAVQEAHNIIRSSDKRGSMDKFDAYKVLATSNANHVGYLISEFESVAGYPIEKAIEKDFSGDTKNLLLALVMVAQSKPKFFAHQIYSATKGISTRDKDLIRVLVSRAEIDLAAIQVEYERLFKKPLLQVIRDECKGAYREALTSIVKGNRSHSYMN</sequence>
<dbReference type="GO" id="GO:0001786">
    <property type="term" value="F:phosphatidylserine binding"/>
    <property type="evidence" value="ECO:0007669"/>
    <property type="project" value="TreeGrafter"/>
</dbReference>
<dbReference type="PANTHER" id="PTHR10502">
    <property type="entry name" value="ANNEXIN"/>
    <property type="match status" value="1"/>
</dbReference>
<dbReference type="GO" id="GO:0005509">
    <property type="term" value="F:calcium ion binding"/>
    <property type="evidence" value="ECO:0007669"/>
    <property type="project" value="InterPro"/>
</dbReference>
<dbReference type="FunFam" id="1.10.220.10:FF:000003">
    <property type="entry name" value="Annexin"/>
    <property type="match status" value="1"/>
</dbReference>
<dbReference type="STRING" id="53326.A0A016SLH0"/>
<keyword evidence="4" id="KW-0106">Calcium</keyword>
<dbReference type="FunFam" id="1.10.220.10:FF:000026">
    <property type="entry name" value="Annexin"/>
    <property type="match status" value="1"/>
</dbReference>
<dbReference type="PROSITE" id="PS00223">
    <property type="entry name" value="ANNEXIN_1"/>
    <property type="match status" value="1"/>
</dbReference>
<dbReference type="PROSITE" id="PS51897">
    <property type="entry name" value="ANNEXIN_2"/>
    <property type="match status" value="3"/>
</dbReference>
<keyword evidence="3 4" id="KW-0041">Annexin</keyword>
<name>A0A016SLH0_9BILA</name>
<evidence type="ECO:0000256" key="4">
    <source>
        <dbReference type="RuleBase" id="RU003540"/>
    </source>
</evidence>
<keyword evidence="4" id="KW-0111">Calcium/phospholipid-binding</keyword>
<dbReference type="FunFam" id="1.10.220.10:FF:000005">
    <property type="entry name" value="Annexin"/>
    <property type="match status" value="1"/>
</dbReference>
<dbReference type="Proteomes" id="UP000024635">
    <property type="component" value="Unassembled WGS sequence"/>
</dbReference>
<dbReference type="GO" id="GO:0005544">
    <property type="term" value="F:calcium-dependent phospholipid binding"/>
    <property type="evidence" value="ECO:0007669"/>
    <property type="project" value="UniProtKB-KW"/>
</dbReference>
<dbReference type="Pfam" id="PF00191">
    <property type="entry name" value="Annexin"/>
    <property type="match status" value="4"/>
</dbReference>
<dbReference type="GO" id="GO:0012506">
    <property type="term" value="C:vesicle membrane"/>
    <property type="evidence" value="ECO:0007669"/>
    <property type="project" value="TreeGrafter"/>
</dbReference>
<evidence type="ECO:0000313" key="5">
    <source>
        <dbReference type="EMBL" id="EYB91216.1"/>
    </source>
</evidence>
<proteinExistence type="inferred from homology"/>
<dbReference type="InterPro" id="IPR001464">
    <property type="entry name" value="Annexin"/>
</dbReference>
<dbReference type="SMART" id="SM00335">
    <property type="entry name" value="ANX"/>
    <property type="match status" value="4"/>
</dbReference>
<evidence type="ECO:0000256" key="1">
    <source>
        <dbReference type="ARBA" id="ARBA00007831"/>
    </source>
</evidence>
<dbReference type="Gene3D" id="1.10.220.10">
    <property type="entry name" value="Annexin"/>
    <property type="match status" value="4"/>
</dbReference>
<dbReference type="PRINTS" id="PR00196">
    <property type="entry name" value="ANNEXIN"/>
</dbReference>
<dbReference type="InterPro" id="IPR037104">
    <property type="entry name" value="Annexin_sf"/>
</dbReference>
<comment type="caution">
    <text evidence="5">The sequence shown here is derived from an EMBL/GenBank/DDBJ whole genome shotgun (WGS) entry which is preliminary data.</text>
</comment>
<organism evidence="5 6">
    <name type="scientific">Ancylostoma ceylanicum</name>
    <dbReference type="NCBI Taxonomy" id="53326"/>
    <lineage>
        <taxon>Eukaryota</taxon>
        <taxon>Metazoa</taxon>
        <taxon>Ecdysozoa</taxon>
        <taxon>Nematoda</taxon>
        <taxon>Chromadorea</taxon>
        <taxon>Rhabditida</taxon>
        <taxon>Rhabditina</taxon>
        <taxon>Rhabditomorpha</taxon>
        <taxon>Strongyloidea</taxon>
        <taxon>Ancylostomatidae</taxon>
        <taxon>Ancylostomatinae</taxon>
        <taxon>Ancylostoma</taxon>
    </lineage>
</organism>
<dbReference type="OrthoDB" id="37886at2759"/>
<gene>
    <name evidence="5" type="primary">Acey_s0208.g2057</name>
    <name evidence="5" type="synonym">Acey-nex-3</name>
    <name evidence="5" type="ORF">Y032_0208g2057</name>
</gene>
<keyword evidence="2 4" id="KW-0677">Repeat</keyword>
<dbReference type="GO" id="GO:0005634">
    <property type="term" value="C:nucleus"/>
    <property type="evidence" value="ECO:0007669"/>
    <property type="project" value="TreeGrafter"/>
</dbReference>
<dbReference type="GO" id="GO:0043395">
    <property type="term" value="F:heparan sulfate proteoglycan binding"/>
    <property type="evidence" value="ECO:0007669"/>
    <property type="project" value="TreeGrafter"/>
</dbReference>
<dbReference type="GO" id="GO:0005737">
    <property type="term" value="C:cytoplasm"/>
    <property type="evidence" value="ECO:0007669"/>
    <property type="project" value="TreeGrafter"/>
</dbReference>
<evidence type="ECO:0000313" key="6">
    <source>
        <dbReference type="Proteomes" id="UP000024635"/>
    </source>
</evidence>
<dbReference type="AlphaFoldDB" id="A0A016SLH0"/>
<comment type="similarity">
    <text evidence="1 4">Belongs to the annexin family.</text>
</comment>
<evidence type="ECO:0000256" key="2">
    <source>
        <dbReference type="ARBA" id="ARBA00022737"/>
    </source>
</evidence>
<protein>
    <recommendedName>
        <fullName evidence="4">Annexin</fullName>
    </recommendedName>
</protein>
<dbReference type="GO" id="GO:0005886">
    <property type="term" value="C:plasma membrane"/>
    <property type="evidence" value="ECO:0007669"/>
    <property type="project" value="TreeGrafter"/>
</dbReference>
<dbReference type="PANTHER" id="PTHR10502:SF177">
    <property type="entry name" value="ANNEXIN B10"/>
    <property type="match status" value="1"/>
</dbReference>
<keyword evidence="6" id="KW-1185">Reference proteome</keyword>
<dbReference type="EMBL" id="JARK01001544">
    <property type="protein sequence ID" value="EYB91216.1"/>
    <property type="molecule type" value="Genomic_DNA"/>
</dbReference>
<accession>A0A016SLH0</accession>
<comment type="domain">
    <text evidence="4">A pair of annexin repeats may form one binding site for calcium and phospholipid.</text>
</comment>
<dbReference type="InterPro" id="IPR018252">
    <property type="entry name" value="Annexin_repeat_CS"/>
</dbReference>
<evidence type="ECO:0000256" key="3">
    <source>
        <dbReference type="ARBA" id="ARBA00023216"/>
    </source>
</evidence>
<dbReference type="InterPro" id="IPR018502">
    <property type="entry name" value="Annexin_repeat"/>
</dbReference>